<dbReference type="InterPro" id="IPR050204">
    <property type="entry name" value="AraC_XylS_family_regulators"/>
</dbReference>
<organism evidence="5 6">
    <name type="scientific">Chitinophaga niabensis</name>
    <dbReference type="NCBI Taxonomy" id="536979"/>
    <lineage>
        <taxon>Bacteria</taxon>
        <taxon>Pseudomonadati</taxon>
        <taxon>Bacteroidota</taxon>
        <taxon>Chitinophagia</taxon>
        <taxon>Chitinophagales</taxon>
        <taxon>Chitinophagaceae</taxon>
        <taxon>Chitinophaga</taxon>
    </lineage>
</organism>
<evidence type="ECO:0000259" key="4">
    <source>
        <dbReference type="PROSITE" id="PS01124"/>
    </source>
</evidence>
<evidence type="ECO:0000313" key="6">
    <source>
        <dbReference type="Proteomes" id="UP000185003"/>
    </source>
</evidence>
<dbReference type="GO" id="GO:0003700">
    <property type="term" value="F:DNA-binding transcription factor activity"/>
    <property type="evidence" value="ECO:0007669"/>
    <property type="project" value="InterPro"/>
</dbReference>
<dbReference type="PROSITE" id="PS01124">
    <property type="entry name" value="HTH_ARAC_FAMILY_2"/>
    <property type="match status" value="1"/>
</dbReference>
<keyword evidence="2 5" id="KW-0238">DNA-binding</keyword>
<dbReference type="GO" id="GO:0043565">
    <property type="term" value="F:sequence-specific DNA binding"/>
    <property type="evidence" value="ECO:0007669"/>
    <property type="project" value="InterPro"/>
</dbReference>
<dbReference type="SMART" id="SM00342">
    <property type="entry name" value="HTH_ARAC"/>
    <property type="match status" value="1"/>
</dbReference>
<keyword evidence="1" id="KW-0805">Transcription regulation</keyword>
<name>A0A1N6FN86_9BACT</name>
<gene>
    <name evidence="5" type="ORF">SAMN04488055_2313</name>
</gene>
<dbReference type="EMBL" id="FSRA01000001">
    <property type="protein sequence ID" value="SIN96682.1"/>
    <property type="molecule type" value="Genomic_DNA"/>
</dbReference>
<dbReference type="STRING" id="536979.SAMN04488055_2313"/>
<sequence>MNTQALQPDPSVAHYISNILVIENSDPYCDVALPLIANGYPSIVALNGDYLHLYGQCVKPAELILRGRFMMIAYFIYPHALKTLFGFDAKELTDIHIDLSLTQPARGMCLQEQLANAAALPARVQFLNSYIQKLAEPIRGVHEGILYATDAIRKSDGLVPLKDIRNELHITERTFQRLFEFHVGISPKLFSKICQFNAAFQQINYQQFSRLTDVAYQFGYADQSHLIRDFQKFTLTSPSEYLKRSAPYR</sequence>
<dbReference type="InterPro" id="IPR009057">
    <property type="entry name" value="Homeodomain-like_sf"/>
</dbReference>
<dbReference type="InterPro" id="IPR018060">
    <property type="entry name" value="HTH_AraC"/>
</dbReference>
<reference evidence="5 6" key="1">
    <citation type="submission" date="2016-11" db="EMBL/GenBank/DDBJ databases">
        <authorList>
            <person name="Jaros S."/>
            <person name="Januszkiewicz K."/>
            <person name="Wedrychowicz H."/>
        </authorList>
    </citation>
    <scope>NUCLEOTIDE SEQUENCE [LARGE SCALE GENOMIC DNA]</scope>
    <source>
        <strain evidence="5 6">DSM 24787</strain>
    </source>
</reference>
<dbReference type="Pfam" id="PF12833">
    <property type="entry name" value="HTH_18"/>
    <property type="match status" value="1"/>
</dbReference>
<dbReference type="SUPFAM" id="SSF46689">
    <property type="entry name" value="Homeodomain-like"/>
    <property type="match status" value="1"/>
</dbReference>
<keyword evidence="6" id="KW-1185">Reference proteome</keyword>
<dbReference type="OrthoDB" id="323290at2"/>
<accession>A0A1N6FN86</accession>
<dbReference type="Proteomes" id="UP000185003">
    <property type="component" value="Unassembled WGS sequence"/>
</dbReference>
<evidence type="ECO:0000256" key="2">
    <source>
        <dbReference type="ARBA" id="ARBA00023125"/>
    </source>
</evidence>
<dbReference type="InterPro" id="IPR046532">
    <property type="entry name" value="DUF6597"/>
</dbReference>
<proteinExistence type="predicted"/>
<dbReference type="AlphaFoldDB" id="A0A1N6FN86"/>
<dbReference type="PANTHER" id="PTHR46796:SF13">
    <property type="entry name" value="HTH-TYPE TRANSCRIPTIONAL ACTIVATOR RHAS"/>
    <property type="match status" value="1"/>
</dbReference>
<dbReference type="RefSeq" id="WP_074239371.1">
    <property type="nucleotide sequence ID" value="NZ_FSRA01000001.1"/>
</dbReference>
<keyword evidence="3" id="KW-0804">Transcription</keyword>
<dbReference type="Gene3D" id="1.10.10.60">
    <property type="entry name" value="Homeodomain-like"/>
    <property type="match status" value="1"/>
</dbReference>
<evidence type="ECO:0000256" key="3">
    <source>
        <dbReference type="ARBA" id="ARBA00023163"/>
    </source>
</evidence>
<protein>
    <submittedName>
        <fullName evidence="5">AraC-type DNA-binding protein</fullName>
    </submittedName>
</protein>
<feature type="domain" description="HTH araC/xylS-type" evidence="4">
    <location>
        <begin position="142"/>
        <end position="244"/>
    </location>
</feature>
<dbReference type="PANTHER" id="PTHR46796">
    <property type="entry name" value="HTH-TYPE TRANSCRIPTIONAL ACTIVATOR RHAS-RELATED"/>
    <property type="match status" value="1"/>
</dbReference>
<dbReference type="Pfam" id="PF20240">
    <property type="entry name" value="DUF6597"/>
    <property type="match status" value="1"/>
</dbReference>
<evidence type="ECO:0000313" key="5">
    <source>
        <dbReference type="EMBL" id="SIN96682.1"/>
    </source>
</evidence>
<evidence type="ECO:0000256" key="1">
    <source>
        <dbReference type="ARBA" id="ARBA00023015"/>
    </source>
</evidence>